<dbReference type="NCBIfam" id="TIGR01414">
    <property type="entry name" value="autotrans_barl"/>
    <property type="match status" value="1"/>
</dbReference>
<dbReference type="InterPro" id="IPR036709">
    <property type="entry name" value="Autotransporte_beta_dom_sf"/>
</dbReference>
<evidence type="ECO:0000259" key="1">
    <source>
        <dbReference type="PROSITE" id="PS51208"/>
    </source>
</evidence>
<dbReference type="InterPro" id="IPR005546">
    <property type="entry name" value="Autotransporte_beta"/>
</dbReference>
<dbReference type="InterPro" id="IPR006315">
    <property type="entry name" value="OM_autotransptr_brl_dom"/>
</dbReference>
<dbReference type="Proteomes" id="UP000789752">
    <property type="component" value="Unassembled WGS sequence"/>
</dbReference>
<dbReference type="InterPro" id="IPR051551">
    <property type="entry name" value="Autotransporter_adhesion"/>
</dbReference>
<organism evidence="2 3">
    <name type="scientific">Paraburkholderia gardini</name>
    <dbReference type="NCBI Taxonomy" id="2823469"/>
    <lineage>
        <taxon>Bacteria</taxon>
        <taxon>Pseudomonadati</taxon>
        <taxon>Pseudomonadota</taxon>
        <taxon>Betaproteobacteria</taxon>
        <taxon>Burkholderiales</taxon>
        <taxon>Burkholderiaceae</taxon>
        <taxon>Paraburkholderia</taxon>
    </lineage>
</organism>
<dbReference type="EMBL" id="CAJQYY010000006">
    <property type="protein sequence ID" value="CAG4892578.1"/>
    <property type="molecule type" value="Genomic_DNA"/>
</dbReference>
<dbReference type="PROSITE" id="PS51208">
    <property type="entry name" value="AUTOTRANSPORTER"/>
    <property type="match status" value="1"/>
</dbReference>
<protein>
    <recommendedName>
        <fullName evidence="1">Autotransporter domain-containing protein</fullName>
    </recommendedName>
</protein>
<gene>
    <name evidence="2" type="ORF">R54767_01335</name>
</gene>
<dbReference type="PANTHER" id="PTHR35037">
    <property type="entry name" value="C-TERMINAL REGION OF AIDA-LIKE PROTEIN"/>
    <property type="match status" value="1"/>
</dbReference>
<dbReference type="PANTHER" id="PTHR35037:SF3">
    <property type="entry name" value="C-TERMINAL REGION OF AIDA-LIKE PROTEIN"/>
    <property type="match status" value="1"/>
</dbReference>
<name>A0ABN7QLC4_9BURK</name>
<evidence type="ECO:0000313" key="3">
    <source>
        <dbReference type="Proteomes" id="UP000789752"/>
    </source>
</evidence>
<sequence length="237" mass="24558">MSGFALGFPDLAVGQLSINAYSLGGYWTHVGPGGWYTDAVLMGSSLTFEPSSKQDIGATTHGDSVTASLEAGLPIALSASLSIEPQMQLIWEHASINDLDDGISSVSFHAASGLAGRLGVRLQGRFEAADTVWQPYARANLWRYFGGTDSATFAGTTVIPASVAATTVQLGLGVAGHVSARGSVFATAGYTGNVSGAHRSIVEGDVGGALELVIPDALLNESGRGGARCWRFARRVR</sequence>
<dbReference type="SUPFAM" id="SSF103515">
    <property type="entry name" value="Autotransporter"/>
    <property type="match status" value="1"/>
</dbReference>
<reference evidence="2 3" key="1">
    <citation type="submission" date="2021-04" db="EMBL/GenBank/DDBJ databases">
        <authorList>
            <person name="Vanwijnsberghe S."/>
        </authorList>
    </citation>
    <scope>NUCLEOTIDE SEQUENCE [LARGE SCALE GENOMIC DNA]</scope>
    <source>
        <strain evidence="2 3">LMG 32171</strain>
    </source>
</reference>
<evidence type="ECO:0000313" key="2">
    <source>
        <dbReference type="EMBL" id="CAG4892578.1"/>
    </source>
</evidence>
<dbReference type="Gene3D" id="2.40.128.130">
    <property type="entry name" value="Autotransporter beta-domain"/>
    <property type="match status" value="1"/>
</dbReference>
<dbReference type="SMART" id="SM00869">
    <property type="entry name" value="Autotransporter"/>
    <property type="match status" value="1"/>
</dbReference>
<feature type="domain" description="Autotransporter" evidence="1">
    <location>
        <begin position="1"/>
        <end position="212"/>
    </location>
</feature>
<comment type="caution">
    <text evidence="2">The sequence shown here is derived from an EMBL/GenBank/DDBJ whole genome shotgun (WGS) entry which is preliminary data.</text>
</comment>
<dbReference type="Pfam" id="PF03797">
    <property type="entry name" value="Autotransporter"/>
    <property type="match status" value="1"/>
</dbReference>
<keyword evidence="3" id="KW-1185">Reference proteome</keyword>
<proteinExistence type="predicted"/>
<accession>A0ABN7QLC4</accession>